<proteinExistence type="predicted"/>
<feature type="region of interest" description="Disordered" evidence="1">
    <location>
        <begin position="1"/>
        <end position="30"/>
    </location>
</feature>
<gene>
    <name evidence="3" type="ORF">KGD83_09215</name>
</gene>
<dbReference type="Proteomes" id="UP000678016">
    <property type="component" value="Chromosome"/>
</dbReference>
<evidence type="ECO:0000313" key="4">
    <source>
        <dbReference type="Proteomes" id="UP000678016"/>
    </source>
</evidence>
<dbReference type="InterPro" id="IPR041657">
    <property type="entry name" value="HTH_17"/>
</dbReference>
<protein>
    <submittedName>
        <fullName evidence="3">Helix-turn-helix domain-containing protein</fullName>
    </submittedName>
</protein>
<evidence type="ECO:0000259" key="2">
    <source>
        <dbReference type="Pfam" id="PF12728"/>
    </source>
</evidence>
<reference evidence="4" key="1">
    <citation type="submission" date="2021-05" db="EMBL/GenBank/DDBJ databases">
        <title>Direct Submission.</title>
        <authorList>
            <person name="Li K."/>
            <person name="Gao J."/>
        </authorList>
    </citation>
    <scope>NUCLEOTIDE SEQUENCE [LARGE SCALE GENOMIC DNA]</scope>
    <source>
        <strain evidence="4">HDS12</strain>
    </source>
</reference>
<feature type="domain" description="Helix-turn-helix" evidence="2">
    <location>
        <begin position="43"/>
        <end position="89"/>
    </location>
</feature>
<keyword evidence="4" id="KW-1185">Reference proteome</keyword>
<evidence type="ECO:0000256" key="1">
    <source>
        <dbReference type="SAM" id="MobiDB-lite"/>
    </source>
</evidence>
<dbReference type="EMBL" id="CP074132">
    <property type="protein sequence ID" value="QUX31680.1"/>
    <property type="molecule type" value="Genomic_DNA"/>
</dbReference>
<evidence type="ECO:0000313" key="3">
    <source>
        <dbReference type="EMBL" id="QUX31680.1"/>
    </source>
</evidence>
<name>A0ABX8CB86_9ACTN</name>
<accession>A0ABX8CB86</accession>
<dbReference type="Pfam" id="PF12728">
    <property type="entry name" value="HTH_17"/>
    <property type="match status" value="1"/>
</dbReference>
<sequence>MPRQSIGTERQDVERYRESVPHQGKRHYRAGCDERGRPELEVFTPAEAAALLKVPESWLRRRASARQVPCTFIGKHLRFSSSDLEQIIRDGHRDPVTGPPRARRTT</sequence>
<feature type="compositionally biased region" description="Basic and acidic residues" evidence="1">
    <location>
        <begin position="9"/>
        <end position="20"/>
    </location>
</feature>
<organism evidence="3 4">
    <name type="scientific">Nocardiopsis akebiae</name>
    <dbReference type="NCBI Taxonomy" id="2831968"/>
    <lineage>
        <taxon>Bacteria</taxon>
        <taxon>Bacillati</taxon>
        <taxon>Actinomycetota</taxon>
        <taxon>Actinomycetes</taxon>
        <taxon>Streptosporangiales</taxon>
        <taxon>Nocardiopsidaceae</taxon>
        <taxon>Nocardiopsis</taxon>
    </lineage>
</organism>